<dbReference type="InterPro" id="IPR036005">
    <property type="entry name" value="Creatinase/aminopeptidase-like"/>
</dbReference>
<dbReference type="SUPFAM" id="SSF46785">
    <property type="entry name" value="Winged helix' DNA-binding domain"/>
    <property type="match status" value="1"/>
</dbReference>
<evidence type="ECO:0000313" key="10">
    <source>
        <dbReference type="EMBL" id="QQR93000.1"/>
    </source>
</evidence>
<dbReference type="GO" id="GO:0070006">
    <property type="term" value="F:metalloaminopeptidase activity"/>
    <property type="evidence" value="ECO:0007669"/>
    <property type="project" value="InterPro"/>
</dbReference>
<dbReference type="GO" id="GO:0005737">
    <property type="term" value="C:cytoplasm"/>
    <property type="evidence" value="ECO:0007669"/>
    <property type="project" value="TreeGrafter"/>
</dbReference>
<dbReference type="NCBIfam" id="TIGR00501">
    <property type="entry name" value="met_pdase_II"/>
    <property type="match status" value="1"/>
</dbReference>
<keyword evidence="6 8" id="KW-0479">Metal-binding</keyword>
<evidence type="ECO:0000256" key="6">
    <source>
        <dbReference type="ARBA" id="ARBA00022723"/>
    </source>
</evidence>
<dbReference type="SUPFAM" id="SSF55920">
    <property type="entry name" value="Creatinase/aminopeptidase"/>
    <property type="match status" value="1"/>
</dbReference>
<dbReference type="InterPro" id="IPR000994">
    <property type="entry name" value="Pept_M24"/>
</dbReference>
<evidence type="ECO:0000256" key="7">
    <source>
        <dbReference type="ARBA" id="ARBA00022801"/>
    </source>
</evidence>
<sequence length="301" mass="33067">MKDSVFESYQTAAKVHALCRARAREFIQPGMKLVDIAEEIEALTKKHGCGIAFPLNLSLNHIAAHYTPSADDETVVEKGDVLKVDIGVHKNGYIVDAAITLDFAQTPETKNLISTTQRALDEAFALVQVGTEVGEIGAKVEQVMRENDVLPINNLSGHGVDQYVAHCDPTIPNIGNGDPSEFEDGCAYAIEPFGVINGNGAITDDARVEIFEVNEKVSVRNANARKLMDFCIETYEGLPFAERWLERDLQMSAFQRKIALRELLQVGALMDHAVLKEKKGSTVAQFETTLVINKGKVVRLV</sequence>
<comment type="cofactor">
    <cofactor evidence="3">
        <name>Fe(2+)</name>
        <dbReference type="ChEBI" id="CHEBI:29033"/>
    </cofactor>
</comment>
<protein>
    <recommendedName>
        <fullName evidence="8">Methionine aminopeptidase</fullName>
        <ecNumber evidence="8">3.4.11.18</ecNumber>
    </recommendedName>
</protein>
<dbReference type="Pfam" id="PF00557">
    <property type="entry name" value="Peptidase_M24"/>
    <property type="match status" value="1"/>
</dbReference>
<dbReference type="EC" id="3.4.11.18" evidence="8"/>
<keyword evidence="5 8" id="KW-0645">Protease</keyword>
<comment type="cofactor">
    <cofactor evidence="2">
        <name>Mn(2+)</name>
        <dbReference type="ChEBI" id="CHEBI:29035"/>
    </cofactor>
</comment>
<dbReference type="InterPro" id="IPR001714">
    <property type="entry name" value="Pept_M24_MAP"/>
</dbReference>
<dbReference type="InterPro" id="IPR036388">
    <property type="entry name" value="WH-like_DNA-bd_sf"/>
</dbReference>
<comment type="catalytic activity">
    <reaction evidence="1 8">
        <text>Release of N-terminal amino acids, preferentially methionine, from peptides and arylamides.</text>
        <dbReference type="EC" id="3.4.11.18"/>
    </reaction>
</comment>
<dbReference type="EMBL" id="CP064981">
    <property type="protein sequence ID" value="QQR93000.1"/>
    <property type="molecule type" value="Genomic_DNA"/>
</dbReference>
<dbReference type="GO" id="GO:0006508">
    <property type="term" value="P:proteolysis"/>
    <property type="evidence" value="ECO:0007669"/>
    <property type="project" value="UniProtKB-KW"/>
</dbReference>
<organism evidence="10">
    <name type="scientific">Candidatus Iainarchaeum sp</name>
    <dbReference type="NCBI Taxonomy" id="3101447"/>
    <lineage>
        <taxon>Archaea</taxon>
        <taxon>Candidatus Iainarchaeota</taxon>
        <taxon>Candidatus Iainarchaeia</taxon>
        <taxon>Candidatus Iainarchaeales</taxon>
        <taxon>Candidatus Iainarchaeaceae</taxon>
        <taxon>Candidatus Iainarchaeum</taxon>
    </lineage>
</organism>
<dbReference type="InterPro" id="IPR050247">
    <property type="entry name" value="Met_Aminopeptidase_Type2"/>
</dbReference>
<evidence type="ECO:0000256" key="2">
    <source>
        <dbReference type="ARBA" id="ARBA00001936"/>
    </source>
</evidence>
<dbReference type="Gene3D" id="1.10.10.10">
    <property type="entry name" value="Winged helix-like DNA-binding domain superfamily/Winged helix DNA-binding domain"/>
    <property type="match status" value="1"/>
</dbReference>
<keyword evidence="7 10" id="KW-0378">Hydrolase</keyword>
<comment type="similarity">
    <text evidence="8">Belongs to the peptidase M24A family.</text>
</comment>
<gene>
    <name evidence="10" type="ORF">IPJ89_02015</name>
</gene>
<dbReference type="PRINTS" id="PR00599">
    <property type="entry name" value="MAPEPTIDASE"/>
</dbReference>
<dbReference type="PANTHER" id="PTHR45777">
    <property type="entry name" value="METHIONINE AMINOPEPTIDASE 2"/>
    <property type="match status" value="1"/>
</dbReference>
<evidence type="ECO:0000256" key="3">
    <source>
        <dbReference type="ARBA" id="ARBA00001954"/>
    </source>
</evidence>
<dbReference type="AlphaFoldDB" id="A0A7T9DKP1"/>
<dbReference type="GO" id="GO:0004239">
    <property type="term" value="F:initiator methionyl aminopeptidase activity"/>
    <property type="evidence" value="ECO:0007669"/>
    <property type="project" value="UniProtKB-EC"/>
</dbReference>
<dbReference type="InterPro" id="IPR036390">
    <property type="entry name" value="WH_DNA-bd_sf"/>
</dbReference>
<evidence type="ECO:0000256" key="8">
    <source>
        <dbReference type="RuleBase" id="RU003653"/>
    </source>
</evidence>
<comment type="cofactor">
    <cofactor evidence="8">
        <name>Co(2+)</name>
        <dbReference type="ChEBI" id="CHEBI:48828"/>
    </cofactor>
    <cofactor evidence="8">
        <name>Zn(2+)</name>
        <dbReference type="ChEBI" id="CHEBI:29105"/>
    </cofactor>
    <cofactor evidence="8">
        <name>Mn(2+)</name>
        <dbReference type="ChEBI" id="CHEBI:29035"/>
    </cofactor>
    <cofactor evidence="8">
        <name>Fe(2+)</name>
        <dbReference type="ChEBI" id="CHEBI:29033"/>
    </cofactor>
    <text evidence="8">Binds 2 divalent metal cations per subunit. Has a high-affinity and a low affinity metal-binding site. The true nature of the physiological cofactor is under debate. The enzyme is active with cobalt, zinc, manganese or divalent iron ions.</text>
</comment>
<evidence type="ECO:0000256" key="4">
    <source>
        <dbReference type="ARBA" id="ARBA00022438"/>
    </source>
</evidence>
<accession>A0A7T9DKP1</accession>
<proteinExistence type="inferred from homology"/>
<dbReference type="InterPro" id="IPR002468">
    <property type="entry name" value="Pept_M24A_MAP2"/>
</dbReference>
<evidence type="ECO:0000256" key="1">
    <source>
        <dbReference type="ARBA" id="ARBA00000294"/>
    </source>
</evidence>
<name>A0A7T9DKP1_9ARCH</name>
<dbReference type="GO" id="GO:0046872">
    <property type="term" value="F:metal ion binding"/>
    <property type="evidence" value="ECO:0007669"/>
    <property type="project" value="UniProtKB-KW"/>
</dbReference>
<feature type="domain" description="Peptidase M24" evidence="9">
    <location>
        <begin position="8"/>
        <end position="200"/>
    </location>
</feature>
<dbReference type="Gene3D" id="3.90.230.10">
    <property type="entry name" value="Creatinase/methionine aminopeptidase superfamily"/>
    <property type="match status" value="1"/>
</dbReference>
<dbReference type="Proteomes" id="UP000596004">
    <property type="component" value="Chromosome"/>
</dbReference>
<dbReference type="PANTHER" id="PTHR45777:SF2">
    <property type="entry name" value="METHIONINE AMINOPEPTIDASE 2"/>
    <property type="match status" value="1"/>
</dbReference>
<keyword evidence="4 8" id="KW-0031">Aminopeptidase</keyword>
<reference evidence="10" key="1">
    <citation type="submission" date="2020-11" db="EMBL/GenBank/DDBJ databases">
        <title>Connecting structure to function with the recovery of over 1000 high-quality activated sludge metagenome-assembled genomes encoding full-length rRNA genes using long-read sequencing.</title>
        <authorList>
            <person name="Singleton C.M."/>
            <person name="Petriglieri F."/>
            <person name="Kristensen J.M."/>
            <person name="Kirkegaard R.H."/>
            <person name="Michaelsen T.Y."/>
            <person name="Andersen M.H."/>
            <person name="Karst S.M."/>
            <person name="Dueholm M.S."/>
            <person name="Nielsen P.H."/>
            <person name="Albertsen M."/>
        </authorList>
    </citation>
    <scope>NUCLEOTIDE SEQUENCE</scope>
    <source>
        <strain evidence="10">Fred_18-Q3-R57-64_BAT3C.431</strain>
    </source>
</reference>
<evidence type="ECO:0000259" key="9">
    <source>
        <dbReference type="Pfam" id="PF00557"/>
    </source>
</evidence>
<comment type="function">
    <text evidence="8">Removes the N-terminal methionine from nascent proteins. The N-terminal methionine is often cleaved when the second residue in the primary sequence is small and uncharged (Met-Ala-, Cys, Gly, Pro, Ser, Thr, or Val).</text>
</comment>
<evidence type="ECO:0000256" key="5">
    <source>
        <dbReference type="ARBA" id="ARBA00022670"/>
    </source>
</evidence>